<proteinExistence type="predicted"/>
<gene>
    <name evidence="1" type="ORF">CTM50_02010</name>
</gene>
<dbReference type="AlphaFoldDB" id="A0A2D3N940"/>
<reference evidence="1 2" key="1">
    <citation type="submission" date="2017-11" db="EMBL/GenBank/DDBJ databases">
        <title>Genome sequencing of Prevotella intermedia KCOM 2033.</title>
        <authorList>
            <person name="Kook J.-K."/>
            <person name="Park S.-N."/>
            <person name="Lim Y.K."/>
        </authorList>
    </citation>
    <scope>NUCLEOTIDE SEQUENCE [LARGE SCALE GENOMIC DNA]</scope>
    <source>
        <strain evidence="1 2">KCOM 2033</strain>
    </source>
</reference>
<evidence type="ECO:0000313" key="1">
    <source>
        <dbReference type="EMBL" id="ATV51951.1"/>
    </source>
</evidence>
<accession>A0A2D3N940</accession>
<protein>
    <submittedName>
        <fullName evidence="1">Uncharacterized protein</fullName>
    </submittedName>
</protein>
<name>A0A2D3N940_PREIN</name>
<evidence type="ECO:0000313" key="2">
    <source>
        <dbReference type="Proteomes" id="UP000229323"/>
    </source>
</evidence>
<dbReference type="RefSeq" id="WP_100022568.1">
    <property type="nucleotide sequence ID" value="NZ_CP024696.1"/>
</dbReference>
<organism evidence="1 2">
    <name type="scientific">Prevotella intermedia</name>
    <dbReference type="NCBI Taxonomy" id="28131"/>
    <lineage>
        <taxon>Bacteria</taxon>
        <taxon>Pseudomonadati</taxon>
        <taxon>Bacteroidota</taxon>
        <taxon>Bacteroidia</taxon>
        <taxon>Bacteroidales</taxon>
        <taxon>Prevotellaceae</taxon>
        <taxon>Prevotella</taxon>
    </lineage>
</organism>
<dbReference type="Proteomes" id="UP000229323">
    <property type="component" value="Chromosome"/>
</dbReference>
<sequence length="76" mass="9094">MENFKLENFRKEHGVEMPIIRVMSFDECNVIQQAILQKFNINKLDDFFAKEEKNFIKVDNVSAEDEDFNWYNVSSI</sequence>
<dbReference type="EMBL" id="CP024696">
    <property type="protein sequence ID" value="ATV51951.1"/>
    <property type="molecule type" value="Genomic_DNA"/>
</dbReference>